<evidence type="ECO:0000256" key="1">
    <source>
        <dbReference type="ARBA" id="ARBA00023015"/>
    </source>
</evidence>
<dbReference type="AlphaFoldDB" id="A0A374P2U7"/>
<evidence type="ECO:0000256" key="2">
    <source>
        <dbReference type="ARBA" id="ARBA00023125"/>
    </source>
</evidence>
<dbReference type="PRINTS" id="PR00032">
    <property type="entry name" value="HTHARAC"/>
</dbReference>
<evidence type="ECO:0000259" key="4">
    <source>
        <dbReference type="PROSITE" id="PS01124"/>
    </source>
</evidence>
<evidence type="ECO:0000313" key="5">
    <source>
        <dbReference type="EMBL" id="RGI99138.1"/>
    </source>
</evidence>
<keyword evidence="2" id="KW-0238">DNA-binding</keyword>
<feature type="domain" description="HTH araC/xylS-type" evidence="4">
    <location>
        <begin position="189"/>
        <end position="287"/>
    </location>
</feature>
<dbReference type="SUPFAM" id="SSF46689">
    <property type="entry name" value="Homeodomain-like"/>
    <property type="match status" value="2"/>
</dbReference>
<sequence length="293" mass="33561">MKGVNAKMIYHTNSAAYGRVRTASGFSEDKKGVLDTVINCGWHDVNDLYRISRPEGTTNFLLLFTLSGTGAGRIGENLYELTQDTMLIIPPFVFSEYYTQAQKHWSFYWIHFDGKNVSLILNDLIQQYGNLLSLPVVKVSRYLTELMDDKKSFQDEALDVAQTVSQLLFGISYAAKEHQMKGQAPDVVNEIINTIRSAYTEPFSLSVISKKYYLSVEHIIRIFKQATGETPYHYYRKYKLVQAEQMLIYSDTAIKEIALTLGYTHTASFCSQFKKMFGVSPSEYRRSNKVYQN</sequence>
<dbReference type="PANTHER" id="PTHR43280">
    <property type="entry name" value="ARAC-FAMILY TRANSCRIPTIONAL REGULATOR"/>
    <property type="match status" value="1"/>
</dbReference>
<dbReference type="InterPro" id="IPR018060">
    <property type="entry name" value="HTH_AraC"/>
</dbReference>
<dbReference type="Pfam" id="PF12833">
    <property type="entry name" value="HTH_18"/>
    <property type="match status" value="1"/>
</dbReference>
<dbReference type="InterPro" id="IPR018062">
    <property type="entry name" value="HTH_AraC-typ_CS"/>
</dbReference>
<name>A0A374P2U7_9FIRM</name>
<dbReference type="InterPro" id="IPR037923">
    <property type="entry name" value="HTH-like"/>
</dbReference>
<dbReference type="Gene3D" id="2.60.120.280">
    <property type="entry name" value="Regulatory protein AraC"/>
    <property type="match status" value="1"/>
</dbReference>
<gene>
    <name evidence="5" type="ORF">DXD79_24065</name>
</gene>
<dbReference type="GO" id="GO:0003700">
    <property type="term" value="F:DNA-binding transcription factor activity"/>
    <property type="evidence" value="ECO:0007669"/>
    <property type="project" value="InterPro"/>
</dbReference>
<comment type="caution">
    <text evidence="5">The sequence shown here is derived from an EMBL/GenBank/DDBJ whole genome shotgun (WGS) entry which is preliminary data.</text>
</comment>
<evidence type="ECO:0000256" key="3">
    <source>
        <dbReference type="ARBA" id="ARBA00023163"/>
    </source>
</evidence>
<dbReference type="Gene3D" id="1.10.10.60">
    <property type="entry name" value="Homeodomain-like"/>
    <property type="match status" value="2"/>
</dbReference>
<dbReference type="EMBL" id="QSON01000014">
    <property type="protein sequence ID" value="RGI99138.1"/>
    <property type="molecule type" value="Genomic_DNA"/>
</dbReference>
<dbReference type="InterPro" id="IPR003313">
    <property type="entry name" value="AraC-bd"/>
</dbReference>
<dbReference type="PROSITE" id="PS00041">
    <property type="entry name" value="HTH_ARAC_FAMILY_1"/>
    <property type="match status" value="1"/>
</dbReference>
<dbReference type="InterPro" id="IPR009057">
    <property type="entry name" value="Homeodomain-like_sf"/>
</dbReference>
<evidence type="ECO:0000313" key="6">
    <source>
        <dbReference type="Proteomes" id="UP000263014"/>
    </source>
</evidence>
<protein>
    <submittedName>
        <fullName evidence="5">AraC family transcriptional regulator</fullName>
    </submittedName>
</protein>
<dbReference type="InterPro" id="IPR020449">
    <property type="entry name" value="Tscrpt_reg_AraC-type_HTH"/>
</dbReference>
<keyword evidence="1" id="KW-0805">Transcription regulation</keyword>
<accession>A0A374P2U7</accession>
<reference evidence="5 6" key="1">
    <citation type="submission" date="2018-08" db="EMBL/GenBank/DDBJ databases">
        <title>A genome reference for cultivated species of the human gut microbiota.</title>
        <authorList>
            <person name="Zou Y."/>
            <person name="Xue W."/>
            <person name="Luo G."/>
        </authorList>
    </citation>
    <scope>NUCLEOTIDE SEQUENCE [LARGE SCALE GENOMIC DNA]</scope>
    <source>
        <strain evidence="5 6">TM09-12</strain>
    </source>
</reference>
<proteinExistence type="predicted"/>
<dbReference type="PANTHER" id="PTHR43280:SF28">
    <property type="entry name" value="HTH-TYPE TRANSCRIPTIONAL ACTIVATOR RHAS"/>
    <property type="match status" value="1"/>
</dbReference>
<organism evidence="5 6">
    <name type="scientific">Hungatella hathewayi</name>
    <dbReference type="NCBI Taxonomy" id="154046"/>
    <lineage>
        <taxon>Bacteria</taxon>
        <taxon>Bacillati</taxon>
        <taxon>Bacillota</taxon>
        <taxon>Clostridia</taxon>
        <taxon>Lachnospirales</taxon>
        <taxon>Lachnospiraceae</taxon>
        <taxon>Hungatella</taxon>
    </lineage>
</organism>
<dbReference type="SUPFAM" id="SSF51215">
    <property type="entry name" value="Regulatory protein AraC"/>
    <property type="match status" value="1"/>
</dbReference>
<keyword evidence="3" id="KW-0804">Transcription</keyword>
<dbReference type="Proteomes" id="UP000263014">
    <property type="component" value="Unassembled WGS sequence"/>
</dbReference>
<dbReference type="PROSITE" id="PS01124">
    <property type="entry name" value="HTH_ARAC_FAMILY_2"/>
    <property type="match status" value="1"/>
</dbReference>
<dbReference type="GO" id="GO:0043565">
    <property type="term" value="F:sequence-specific DNA binding"/>
    <property type="evidence" value="ECO:0007669"/>
    <property type="project" value="InterPro"/>
</dbReference>
<dbReference type="SMART" id="SM00342">
    <property type="entry name" value="HTH_ARAC"/>
    <property type="match status" value="1"/>
</dbReference>
<dbReference type="Pfam" id="PF02311">
    <property type="entry name" value="AraC_binding"/>
    <property type="match status" value="1"/>
</dbReference>